<organism evidence="1">
    <name type="scientific">marine sediment metagenome</name>
    <dbReference type="NCBI Taxonomy" id="412755"/>
    <lineage>
        <taxon>unclassified sequences</taxon>
        <taxon>metagenomes</taxon>
        <taxon>ecological metagenomes</taxon>
    </lineage>
</organism>
<dbReference type="EMBL" id="BARS01033765">
    <property type="protein sequence ID" value="GAG15133.1"/>
    <property type="molecule type" value="Genomic_DNA"/>
</dbReference>
<gene>
    <name evidence="1" type="ORF">S01H1_52245</name>
</gene>
<protein>
    <submittedName>
        <fullName evidence="1">Uncharacterized protein</fullName>
    </submittedName>
</protein>
<sequence>HKFNVFKCFCAFSETLGRIVTIGEKPGSKNDITMAEAQKLIDILRATDQDATTMESMAVDAYNDAPPN</sequence>
<accession>X0VRQ0</accession>
<proteinExistence type="predicted"/>
<name>X0VRQ0_9ZZZZ</name>
<feature type="non-terminal residue" evidence="1">
    <location>
        <position position="1"/>
    </location>
</feature>
<reference evidence="1" key="1">
    <citation type="journal article" date="2014" name="Front. Microbiol.">
        <title>High frequency of phylogenetically diverse reductive dehalogenase-homologous genes in deep subseafloor sedimentary metagenomes.</title>
        <authorList>
            <person name="Kawai M."/>
            <person name="Futagami T."/>
            <person name="Toyoda A."/>
            <person name="Takaki Y."/>
            <person name="Nishi S."/>
            <person name="Hori S."/>
            <person name="Arai W."/>
            <person name="Tsubouchi T."/>
            <person name="Morono Y."/>
            <person name="Uchiyama I."/>
            <person name="Ito T."/>
            <person name="Fujiyama A."/>
            <person name="Inagaki F."/>
            <person name="Takami H."/>
        </authorList>
    </citation>
    <scope>NUCLEOTIDE SEQUENCE</scope>
    <source>
        <strain evidence="1">Expedition CK06-06</strain>
    </source>
</reference>
<dbReference type="AlphaFoldDB" id="X0VRQ0"/>
<comment type="caution">
    <text evidence="1">The sequence shown here is derived from an EMBL/GenBank/DDBJ whole genome shotgun (WGS) entry which is preliminary data.</text>
</comment>
<evidence type="ECO:0000313" key="1">
    <source>
        <dbReference type="EMBL" id="GAG15133.1"/>
    </source>
</evidence>